<evidence type="ECO:0000313" key="3">
    <source>
        <dbReference type="EMBL" id="PMD58560.1"/>
    </source>
</evidence>
<feature type="compositionally biased region" description="Polar residues" evidence="1">
    <location>
        <begin position="317"/>
        <end position="326"/>
    </location>
</feature>
<sequence>MSFDTTNEMQPEHQQELPSLTEAQTINQQSLAEFNGGGNGGVLGNYMREKKEEGQREACGDGIVPVVTALDDDDEVEIVPDVGDKEVCYGRIEGAEISAFNVPTPRPGATAISSGYLPQVKIVLRRRVGERTNTIYAVDSTREIIGYVDVNTSIGLTPLLDSKIGIRIAARILTRRKRDGDPPPGTEISKRYGLDLNIYGPKKYALPIGRHLSQKQLCLRTPLFVEAGVELHNPHAIQRPPQPPPQSTGASYGYRQQGPVRTTEEITRQDWQSQRDLMHHLYITEGSALQSVMDTMGSQGSQTTNADGSLPMAHGNPSASPYQSGSYKDGDNLASSSTPFPWNDINGNEPRPYKARLSSNHEGSSENDLHNGDVVFWEVLDQTEDEERDIDSFGMTYSESAGMGIFDLDEAPGEEGGMEVKDGDMPFTDSGYKSAPNLEHCPIVQSDIEKSLHSLNVDSSLPTGDGDDNDAKTLYSMGTTVNQGHAQTYIIELSKDIYSKLHRSIDAKDLDVLSKVLPELVKAFAIKLCHDAPSHVNRKIMHFIHKRHHFPREIIAQVQVMFNSVDEESELDRIQRHRGDMSIFDKISMWISKTGQDHPIHHNADLFQGVKGDDEDSIGQSELSVHHKIILDSPAYEWFLSNVVKESVIKLETSQPRIRQRILDNLPTGTISKRRIPKAYEVTFDLEWQHTMEERLRHELSEESKYPKPFFREFIVMTGSPCEAQGLTIKEYLTQTWPVTGLKLFNVLGNAVTSIAQHSLVTLPGNTQLEIRIRSSHLILTATGPAYFLGDCGESLAWIGSALLSNTRNPSNYCLPLIANFWIDPLNSTLLKYKGYCNFNFTVTPMPTSDEYLPVIQNFSRDFLGENSIILGFPIRRRPEGYPGLELSFDTLLRYVHAPKAEIFDRDVLIRGQKRVLKLIKHTDNIFLWRSDHSLANYSSCCKAGHAQNYSSLEYPALVAGRHILSKFADAAAPTDGDEDIPWISEKYFFTDTKTAQSRAMTETNPAHAPGIPSIDMTAARNFGRFSAPSESQYKNTLRSPNPRSVHSVSENDLRAIPTENIERFELLSNGPNKSSTEFQLSPRLESLENSLDSDMLSISDSSDDVELVDSQEAVYPILNNILYELLAGFRTATQHQPFPGEGGRNSGPVASTTEPSQPRVNSRPSQKRRLLPDEEDDTDEDGSRLPRPKRIKSSQDKNPPKSFACPFLKWGPTRYRRCCVKVKKLSSISYVKQHLVRKHTPERYCQVCQAANFPDDNSLVRHINIGNCTRRDRTMIDGVSYQQRSRLSRKSTPNACKEDQWFAIWDILFTGCQRPNSVYMDTDLTQEMLQLHEYFTSRGPAIIREHIESDPSWRGFGDNEEQSRVYLERLIAQGFNTWFEDWLSNGASTSISPQLLGSRTVEQSQYETPTDSIVDSGVAMRIQSSSRETNSQGSGLPPAFRSPEVGSASQLAAAIARTRSPSMVQGLPAIQNPTDAQSFPSTSLGSAAGGQDWDLGYQGSGFETGLQATFDFDTFLESEDTSCYFPQPDRDYLNVGPSAETDGYL</sequence>
<dbReference type="Proteomes" id="UP000235371">
    <property type="component" value="Unassembled WGS sequence"/>
</dbReference>
<dbReference type="PANTHER" id="PTHR38166">
    <property type="entry name" value="C2H2-TYPE DOMAIN-CONTAINING PROTEIN-RELATED"/>
    <property type="match status" value="1"/>
</dbReference>
<dbReference type="OrthoDB" id="3521097at2759"/>
<keyword evidence="4" id="KW-1185">Reference proteome</keyword>
<evidence type="ECO:0000256" key="1">
    <source>
        <dbReference type="SAM" id="MobiDB-lite"/>
    </source>
</evidence>
<evidence type="ECO:0000313" key="4">
    <source>
        <dbReference type="Proteomes" id="UP000235371"/>
    </source>
</evidence>
<dbReference type="EMBL" id="KZ613817">
    <property type="protein sequence ID" value="PMD58560.1"/>
    <property type="molecule type" value="Genomic_DNA"/>
</dbReference>
<feature type="region of interest" description="Disordered" evidence="1">
    <location>
        <begin position="294"/>
        <end position="369"/>
    </location>
</feature>
<feature type="region of interest" description="Disordered" evidence="1">
    <location>
        <begin position="1423"/>
        <end position="1444"/>
    </location>
</feature>
<dbReference type="STRING" id="1095630.A0A2J6T6B2"/>
<proteinExistence type="predicted"/>
<feature type="region of interest" description="Disordered" evidence="1">
    <location>
        <begin position="1030"/>
        <end position="1049"/>
    </location>
</feature>
<dbReference type="GeneID" id="36591259"/>
<dbReference type="PANTHER" id="PTHR38166:SF1">
    <property type="entry name" value="C2H2-TYPE DOMAIN-CONTAINING PROTEIN"/>
    <property type="match status" value="1"/>
</dbReference>
<feature type="region of interest" description="Disordered" evidence="1">
    <location>
        <begin position="234"/>
        <end position="255"/>
    </location>
</feature>
<feature type="compositionally biased region" description="Polar residues" evidence="1">
    <location>
        <begin position="1423"/>
        <end position="1435"/>
    </location>
</feature>
<feature type="domain" description="Clr5" evidence="2">
    <location>
        <begin position="268"/>
        <end position="298"/>
    </location>
</feature>
<accession>A0A2J6T6B2</accession>
<dbReference type="Pfam" id="PF14420">
    <property type="entry name" value="Clr5"/>
    <property type="match status" value="1"/>
</dbReference>
<dbReference type="InterPro" id="IPR025676">
    <property type="entry name" value="Clr5_dom"/>
</dbReference>
<reference evidence="3 4" key="1">
    <citation type="submission" date="2016-04" db="EMBL/GenBank/DDBJ databases">
        <title>A degradative enzymes factory behind the ericoid mycorrhizal symbiosis.</title>
        <authorList>
            <consortium name="DOE Joint Genome Institute"/>
            <person name="Martino E."/>
            <person name="Morin E."/>
            <person name="Grelet G."/>
            <person name="Kuo A."/>
            <person name="Kohler A."/>
            <person name="Daghino S."/>
            <person name="Barry K."/>
            <person name="Choi C."/>
            <person name="Cichocki N."/>
            <person name="Clum A."/>
            <person name="Copeland A."/>
            <person name="Hainaut M."/>
            <person name="Haridas S."/>
            <person name="Labutti K."/>
            <person name="Lindquist E."/>
            <person name="Lipzen A."/>
            <person name="Khouja H.-R."/>
            <person name="Murat C."/>
            <person name="Ohm R."/>
            <person name="Olson A."/>
            <person name="Spatafora J."/>
            <person name="Veneault-Fourrey C."/>
            <person name="Henrissat B."/>
            <person name="Grigoriev I."/>
            <person name="Martin F."/>
            <person name="Perotto S."/>
        </authorList>
    </citation>
    <scope>NUCLEOTIDE SEQUENCE [LARGE SCALE GENOMIC DNA]</scope>
    <source>
        <strain evidence="3 4">E</strain>
    </source>
</reference>
<name>A0A2J6T6B2_9HELO</name>
<feature type="region of interest" description="Disordered" evidence="1">
    <location>
        <begin position="1135"/>
        <end position="1200"/>
    </location>
</feature>
<protein>
    <recommendedName>
        <fullName evidence="2">Clr5 domain-containing protein</fullName>
    </recommendedName>
</protein>
<gene>
    <name evidence="3" type="ORF">K444DRAFT_630278</name>
</gene>
<feature type="compositionally biased region" description="Polar residues" evidence="1">
    <location>
        <begin position="1472"/>
        <end position="1486"/>
    </location>
</feature>
<organism evidence="3 4">
    <name type="scientific">Hyaloscypha bicolor E</name>
    <dbReference type="NCBI Taxonomy" id="1095630"/>
    <lineage>
        <taxon>Eukaryota</taxon>
        <taxon>Fungi</taxon>
        <taxon>Dikarya</taxon>
        <taxon>Ascomycota</taxon>
        <taxon>Pezizomycotina</taxon>
        <taxon>Leotiomycetes</taxon>
        <taxon>Helotiales</taxon>
        <taxon>Hyaloscyphaceae</taxon>
        <taxon>Hyaloscypha</taxon>
        <taxon>Hyaloscypha bicolor</taxon>
    </lineage>
</organism>
<feature type="region of interest" description="Disordered" evidence="1">
    <location>
        <begin position="1466"/>
        <end position="1488"/>
    </location>
</feature>
<dbReference type="RefSeq" id="XP_024735464.1">
    <property type="nucleotide sequence ID" value="XM_024883182.1"/>
</dbReference>
<evidence type="ECO:0000259" key="2">
    <source>
        <dbReference type="Pfam" id="PF14420"/>
    </source>
</evidence>
<feature type="compositionally biased region" description="Polar residues" evidence="1">
    <location>
        <begin position="1149"/>
        <end position="1165"/>
    </location>
</feature>
<dbReference type="InParanoid" id="A0A2J6T6B2"/>
<feature type="compositionally biased region" description="Polar residues" evidence="1">
    <location>
        <begin position="294"/>
        <end position="307"/>
    </location>
</feature>